<dbReference type="EMBL" id="LWDX02036836">
    <property type="protein sequence ID" value="OEL25607.1"/>
    <property type="molecule type" value="Genomic_DNA"/>
</dbReference>
<keyword evidence="2" id="KW-1185">Reference proteome</keyword>
<proteinExistence type="predicted"/>
<reference evidence="1 2" key="1">
    <citation type="submission" date="2016-09" db="EMBL/GenBank/DDBJ databases">
        <title>The draft genome of Dichanthelium oligosanthes: A C3 panicoid grass species.</title>
        <authorList>
            <person name="Studer A.J."/>
            <person name="Schnable J.C."/>
            <person name="Brutnell T.P."/>
        </authorList>
    </citation>
    <scope>NUCLEOTIDE SEQUENCE [LARGE SCALE GENOMIC DNA]</scope>
    <source>
        <strain evidence="2">cv. Kellogg 1175</strain>
        <tissue evidence="1">Leaf</tissue>
    </source>
</reference>
<sequence>MTLLHCIMVICTMAIICGEEYLLIFQECWLSP</sequence>
<dbReference type="Proteomes" id="UP000095767">
    <property type="component" value="Unassembled WGS sequence"/>
</dbReference>
<comment type="caution">
    <text evidence="1">The sequence shown here is derived from an EMBL/GenBank/DDBJ whole genome shotgun (WGS) entry which is preliminary data.</text>
</comment>
<gene>
    <name evidence="1" type="ORF">BAE44_0013373</name>
</gene>
<dbReference type="AlphaFoldDB" id="A0A1E5VKG7"/>
<accession>A0A1E5VKG7</accession>
<protein>
    <submittedName>
        <fullName evidence="1">Uncharacterized protein</fullName>
    </submittedName>
</protein>
<organism evidence="1 2">
    <name type="scientific">Dichanthelium oligosanthes</name>
    <dbReference type="NCBI Taxonomy" id="888268"/>
    <lineage>
        <taxon>Eukaryota</taxon>
        <taxon>Viridiplantae</taxon>
        <taxon>Streptophyta</taxon>
        <taxon>Embryophyta</taxon>
        <taxon>Tracheophyta</taxon>
        <taxon>Spermatophyta</taxon>
        <taxon>Magnoliopsida</taxon>
        <taxon>Liliopsida</taxon>
        <taxon>Poales</taxon>
        <taxon>Poaceae</taxon>
        <taxon>PACMAD clade</taxon>
        <taxon>Panicoideae</taxon>
        <taxon>Panicodae</taxon>
        <taxon>Paniceae</taxon>
        <taxon>Dichantheliinae</taxon>
        <taxon>Dichanthelium</taxon>
    </lineage>
</organism>
<evidence type="ECO:0000313" key="1">
    <source>
        <dbReference type="EMBL" id="OEL25607.1"/>
    </source>
</evidence>
<name>A0A1E5VKG7_9POAL</name>
<evidence type="ECO:0000313" key="2">
    <source>
        <dbReference type="Proteomes" id="UP000095767"/>
    </source>
</evidence>